<evidence type="ECO:0000256" key="4">
    <source>
        <dbReference type="ARBA" id="ARBA00023125"/>
    </source>
</evidence>
<dbReference type="GO" id="GO:0000981">
    <property type="term" value="F:DNA-binding transcription factor activity, RNA polymerase II-specific"/>
    <property type="evidence" value="ECO:0007669"/>
    <property type="project" value="TreeGrafter"/>
</dbReference>
<dbReference type="Gene3D" id="2.60.200.20">
    <property type="match status" value="1"/>
</dbReference>
<keyword evidence="4 8" id="KW-0238">DNA-binding</keyword>
<comment type="similarity">
    <text evidence="7">Belongs to the FOXJ1 family.</text>
</comment>
<reference evidence="12" key="1">
    <citation type="submission" date="2021-02" db="EMBL/GenBank/DDBJ databases">
        <title>Comparative genomics reveals that relaxation of natural selection precedes convergent phenotypic evolution of cavefish.</title>
        <authorList>
            <person name="Peng Z."/>
        </authorList>
    </citation>
    <scope>NUCLEOTIDE SEQUENCE</scope>
    <source>
        <tissue evidence="12">Muscle</tissue>
    </source>
</reference>
<dbReference type="PANTHER" id="PTHR45881">
    <property type="entry name" value="CHECKPOINT SUPPRESSOR 1-LIKE, ISOFORM A-RELATED"/>
    <property type="match status" value="1"/>
</dbReference>
<dbReference type="SMART" id="SM00240">
    <property type="entry name" value="FHA"/>
    <property type="match status" value="1"/>
</dbReference>
<dbReference type="InterPro" id="IPR000253">
    <property type="entry name" value="FHA_dom"/>
</dbReference>
<feature type="region of interest" description="Disordered" evidence="9">
    <location>
        <begin position="359"/>
        <end position="408"/>
    </location>
</feature>
<evidence type="ECO:0000256" key="1">
    <source>
        <dbReference type="ARBA" id="ARBA00004123"/>
    </source>
</evidence>
<dbReference type="PROSITE" id="PS00657">
    <property type="entry name" value="FORK_HEAD_1"/>
    <property type="match status" value="1"/>
</dbReference>
<keyword evidence="5" id="KW-0804">Transcription</keyword>
<accession>A0A9W7WIR5</accession>
<evidence type="ECO:0000256" key="6">
    <source>
        <dbReference type="ARBA" id="ARBA00023242"/>
    </source>
</evidence>
<dbReference type="PROSITE" id="PS00658">
    <property type="entry name" value="FORK_HEAD_2"/>
    <property type="match status" value="1"/>
</dbReference>
<dbReference type="InterPro" id="IPR047394">
    <property type="entry name" value="FH_FOXK1"/>
</dbReference>
<dbReference type="PANTHER" id="PTHR45881:SF4">
    <property type="entry name" value="FORKHEAD BOX PROTEIN K1"/>
    <property type="match status" value="1"/>
</dbReference>
<dbReference type="PROSITE" id="PS50039">
    <property type="entry name" value="FORK_HEAD_3"/>
    <property type="match status" value="1"/>
</dbReference>
<evidence type="ECO:0000256" key="5">
    <source>
        <dbReference type="ARBA" id="ARBA00023163"/>
    </source>
</evidence>
<dbReference type="InterPro" id="IPR018122">
    <property type="entry name" value="TF_fork_head_CS_1"/>
</dbReference>
<dbReference type="PROSITE" id="PS50006">
    <property type="entry name" value="FHA_DOMAIN"/>
    <property type="match status" value="1"/>
</dbReference>
<keyword evidence="3" id="KW-0805">Transcription regulation</keyword>
<organism evidence="12 13">
    <name type="scientific">Triplophysa rosa</name>
    <name type="common">Cave loach</name>
    <dbReference type="NCBI Taxonomy" id="992332"/>
    <lineage>
        <taxon>Eukaryota</taxon>
        <taxon>Metazoa</taxon>
        <taxon>Chordata</taxon>
        <taxon>Craniata</taxon>
        <taxon>Vertebrata</taxon>
        <taxon>Euteleostomi</taxon>
        <taxon>Actinopterygii</taxon>
        <taxon>Neopterygii</taxon>
        <taxon>Teleostei</taxon>
        <taxon>Ostariophysi</taxon>
        <taxon>Cypriniformes</taxon>
        <taxon>Nemacheilidae</taxon>
        <taxon>Triplophysa</taxon>
    </lineage>
</organism>
<dbReference type="SMART" id="SM00339">
    <property type="entry name" value="FH"/>
    <property type="match status" value="1"/>
</dbReference>
<gene>
    <name evidence="12" type="ORF">IRJ41_005496</name>
</gene>
<comment type="caution">
    <text evidence="12">The sequence shown here is derived from an EMBL/GenBank/DDBJ whole genome shotgun (WGS) entry which is preliminary data.</text>
</comment>
<feature type="compositionally biased region" description="Basic and acidic residues" evidence="9">
    <location>
        <begin position="607"/>
        <end position="616"/>
    </location>
</feature>
<dbReference type="InterPro" id="IPR001766">
    <property type="entry name" value="Fork_head_dom"/>
</dbReference>
<dbReference type="InterPro" id="IPR030456">
    <property type="entry name" value="TF_fork_head_CS_2"/>
</dbReference>
<dbReference type="Pfam" id="PF00498">
    <property type="entry name" value="FHA"/>
    <property type="match status" value="1"/>
</dbReference>
<dbReference type="Proteomes" id="UP001059041">
    <property type="component" value="Linkage Group LG11"/>
</dbReference>
<dbReference type="GO" id="GO:0005634">
    <property type="term" value="C:nucleus"/>
    <property type="evidence" value="ECO:0007669"/>
    <property type="project" value="UniProtKB-SubCell"/>
</dbReference>
<dbReference type="AlphaFoldDB" id="A0A9W7WIR5"/>
<evidence type="ECO:0000313" key="13">
    <source>
        <dbReference type="Proteomes" id="UP001059041"/>
    </source>
</evidence>
<evidence type="ECO:0000256" key="2">
    <source>
        <dbReference type="ARBA" id="ARBA00022794"/>
    </source>
</evidence>
<feature type="domain" description="Fork-head" evidence="11">
    <location>
        <begin position="258"/>
        <end position="353"/>
    </location>
</feature>
<dbReference type="CDD" id="cd20054">
    <property type="entry name" value="FH_FOXK1"/>
    <property type="match status" value="1"/>
</dbReference>
<evidence type="ECO:0000256" key="9">
    <source>
        <dbReference type="SAM" id="MobiDB-lite"/>
    </source>
</evidence>
<evidence type="ECO:0000256" key="7">
    <source>
        <dbReference type="ARBA" id="ARBA00034770"/>
    </source>
</evidence>
<dbReference type="InterPro" id="IPR036388">
    <property type="entry name" value="WH-like_DNA-bd_sf"/>
</dbReference>
<dbReference type="Gene3D" id="1.10.10.10">
    <property type="entry name" value="Winged helix-like DNA-binding domain superfamily/Winged helix DNA-binding domain"/>
    <property type="match status" value="1"/>
</dbReference>
<evidence type="ECO:0000259" key="11">
    <source>
        <dbReference type="PROSITE" id="PS50039"/>
    </source>
</evidence>
<dbReference type="SUPFAM" id="SSF49879">
    <property type="entry name" value="SMAD/FHA domain"/>
    <property type="match status" value="1"/>
</dbReference>
<dbReference type="GO" id="GO:0060271">
    <property type="term" value="P:cilium assembly"/>
    <property type="evidence" value="ECO:0007669"/>
    <property type="project" value="UniProtKB-ARBA"/>
</dbReference>
<evidence type="ECO:0000256" key="3">
    <source>
        <dbReference type="ARBA" id="ARBA00023015"/>
    </source>
</evidence>
<dbReference type="SUPFAM" id="SSF46785">
    <property type="entry name" value="Winged helix' DNA-binding domain"/>
    <property type="match status" value="1"/>
</dbReference>
<protein>
    <submittedName>
        <fullName evidence="12">Forkhead box protein K1</fullName>
    </submittedName>
</protein>
<feature type="compositionally biased region" description="Low complexity" evidence="9">
    <location>
        <begin position="375"/>
        <end position="388"/>
    </location>
</feature>
<dbReference type="GO" id="GO:0001947">
    <property type="term" value="P:heart looping"/>
    <property type="evidence" value="ECO:0007669"/>
    <property type="project" value="UniProtKB-ARBA"/>
</dbReference>
<feature type="domain" description="FHA" evidence="10">
    <location>
        <begin position="72"/>
        <end position="124"/>
    </location>
</feature>
<evidence type="ECO:0000313" key="12">
    <source>
        <dbReference type="EMBL" id="KAI7803327.1"/>
    </source>
</evidence>
<dbReference type="InterPro" id="IPR036390">
    <property type="entry name" value="WH_DNA-bd_sf"/>
</dbReference>
<feature type="region of interest" description="Disordered" evidence="9">
    <location>
        <begin position="603"/>
        <end position="624"/>
    </location>
</feature>
<dbReference type="GO" id="GO:0003146">
    <property type="term" value="P:heart jogging"/>
    <property type="evidence" value="ECO:0007669"/>
    <property type="project" value="UniProtKB-ARBA"/>
</dbReference>
<dbReference type="FunFam" id="2.60.200.20:FF:000031">
    <property type="entry name" value="Forkhead box protein K1"/>
    <property type="match status" value="1"/>
</dbReference>
<dbReference type="FunFam" id="1.10.10.10:FF:000030">
    <property type="entry name" value="Forkhead box protein K2"/>
    <property type="match status" value="1"/>
</dbReference>
<dbReference type="EMBL" id="JAFHDT010000011">
    <property type="protein sequence ID" value="KAI7803327.1"/>
    <property type="molecule type" value="Genomic_DNA"/>
</dbReference>
<feature type="DNA-binding region" description="Fork-head" evidence="8">
    <location>
        <begin position="258"/>
        <end position="353"/>
    </location>
</feature>
<proteinExistence type="inferred from homology"/>
<dbReference type="GO" id="GO:0045893">
    <property type="term" value="P:positive regulation of DNA-templated transcription"/>
    <property type="evidence" value="ECO:0007669"/>
    <property type="project" value="UniProtKB-ARBA"/>
</dbReference>
<name>A0A9W7WIR5_TRIRA</name>
<dbReference type="GO" id="GO:0000978">
    <property type="term" value="F:RNA polymerase II cis-regulatory region sequence-specific DNA binding"/>
    <property type="evidence" value="ECO:0007669"/>
    <property type="project" value="TreeGrafter"/>
</dbReference>
<dbReference type="InterPro" id="IPR008984">
    <property type="entry name" value="SMAD_FHA_dom_sf"/>
</dbReference>
<evidence type="ECO:0000256" key="8">
    <source>
        <dbReference type="PROSITE-ProRule" id="PRU00089"/>
    </source>
</evidence>
<evidence type="ECO:0000259" key="10">
    <source>
        <dbReference type="PROSITE" id="PS50006"/>
    </source>
</evidence>
<sequence length="636" mass="68739">MADFGDDTGARALLALKSAPCSPVGISIPTVYTFSSSTSPGIASSMSFSPPSQALARLEGRDFEFVMRQRTVTVGRNSSHGSVDVNMGHSSFISRRHLQITFEDPHFYLRCLGKNGVFVDGVFQRRGAPLLLLPRECTFRFPSTVIKIQFTALYHKDTQKEDAPVSPVRPLYPQISPLKISIPENDYRSMMSPLPSPTGTISVPNSCPVSPRGAGSSGYRYGRNITSDLQLAAEFAAKAVSEQRTEATGGDSPKDESKPPYSYAQLIVQAISSAPDRQLTLSGIYAHITKHYPYYRTADKGWQNSIRHNLSLNRYFIKVPRSQEEPGKGSFWRVDPSSEGKLVEQAFRKRRQRGVSCFRTPFGPLSSRTKSAPASPTHSGLLSPHSSGLQTPECLSREGSPVSHEHDFGSKLASVPEYRYSQSAPGSPVSAQPVIMAVPPQPSAVVPKQVTYMPASIISTSQTSGQAIHVVQQAPAVTMVRVVTTSTSSPNGYILANTISSGEGCRDQRGAMDEIPVIGSRVIQTVGSHISSVSRGQQSYAVVQPSAVHQLPVQMIAQNGKHALPVTSVSSNAYAFTSPLQILAAQASTSPPVLVNRPSNVELENVPEPKRPKMEEDAITPVPQPVIVAMNQEASE</sequence>
<comment type="subcellular location">
    <subcellularLocation>
        <location evidence="1 8">Nucleus</location>
    </subcellularLocation>
</comment>
<dbReference type="PRINTS" id="PR00053">
    <property type="entry name" value="FORKHEAD"/>
</dbReference>
<dbReference type="Pfam" id="PF00250">
    <property type="entry name" value="Forkhead"/>
    <property type="match status" value="1"/>
</dbReference>
<keyword evidence="2" id="KW-0970">Cilium biogenesis/degradation</keyword>
<keyword evidence="13" id="KW-1185">Reference proteome</keyword>
<keyword evidence="6 8" id="KW-0539">Nucleus</keyword>